<evidence type="ECO:0000256" key="3">
    <source>
        <dbReference type="ARBA" id="ARBA00017677"/>
    </source>
</evidence>
<dbReference type="InterPro" id="IPR000182">
    <property type="entry name" value="GNAT_dom"/>
</dbReference>
<reference evidence="11 12" key="1">
    <citation type="submission" date="2019-07" db="EMBL/GenBank/DDBJ databases">
        <title>Ln-dependent methylotrophs.</title>
        <authorList>
            <person name="Tani A."/>
        </authorList>
    </citation>
    <scope>NUCLEOTIDE SEQUENCE [LARGE SCALE GENOMIC DNA]</scope>
    <source>
        <strain evidence="11 12">SM12</strain>
    </source>
</reference>
<evidence type="ECO:0000256" key="4">
    <source>
        <dbReference type="ARBA" id="ARBA00022679"/>
    </source>
</evidence>
<evidence type="ECO:0000256" key="5">
    <source>
        <dbReference type="ARBA" id="ARBA00023251"/>
    </source>
</evidence>
<proteinExistence type="predicted"/>
<dbReference type="InterPro" id="IPR024170">
    <property type="entry name" value="Aminoglycoside_N6-AcTrfrase"/>
</dbReference>
<evidence type="ECO:0000256" key="9">
    <source>
        <dbReference type="PIRNR" id="PIRNR000452"/>
    </source>
</evidence>
<dbReference type="InterPro" id="IPR050832">
    <property type="entry name" value="Bact_Acetyltransf"/>
</dbReference>
<evidence type="ECO:0000313" key="11">
    <source>
        <dbReference type="EMBL" id="TRL35940.1"/>
    </source>
</evidence>
<dbReference type="Pfam" id="PF00583">
    <property type="entry name" value="Acetyltransf_1"/>
    <property type="match status" value="1"/>
</dbReference>
<dbReference type="CDD" id="cd04301">
    <property type="entry name" value="NAT_SF"/>
    <property type="match status" value="1"/>
</dbReference>
<name>A0A549T243_9HYPH</name>
<comment type="caution">
    <text evidence="11">The sequence shown here is derived from an EMBL/GenBank/DDBJ whole genome shotgun (WGS) entry which is preliminary data.</text>
</comment>
<evidence type="ECO:0000256" key="6">
    <source>
        <dbReference type="ARBA" id="ARBA00023315"/>
    </source>
</evidence>
<evidence type="ECO:0000313" key="12">
    <source>
        <dbReference type="Proteomes" id="UP000316801"/>
    </source>
</evidence>
<dbReference type="PROSITE" id="PS51186">
    <property type="entry name" value="GNAT"/>
    <property type="match status" value="1"/>
</dbReference>
<evidence type="ECO:0000256" key="1">
    <source>
        <dbReference type="ARBA" id="ARBA00011738"/>
    </source>
</evidence>
<accession>A0A549T243</accession>
<dbReference type="InterPro" id="IPR016181">
    <property type="entry name" value="Acyl_CoA_acyltransferase"/>
</dbReference>
<keyword evidence="5 9" id="KW-0046">Antibiotic resistance</keyword>
<organism evidence="11 12">
    <name type="scientific">Rhizobium straminoryzae</name>
    <dbReference type="NCBI Taxonomy" id="1387186"/>
    <lineage>
        <taxon>Bacteria</taxon>
        <taxon>Pseudomonadati</taxon>
        <taxon>Pseudomonadota</taxon>
        <taxon>Alphaproteobacteria</taxon>
        <taxon>Hyphomicrobiales</taxon>
        <taxon>Rhizobiaceae</taxon>
        <taxon>Rhizobium/Agrobacterium group</taxon>
        <taxon>Rhizobium</taxon>
    </lineage>
</organism>
<dbReference type="GO" id="GO:0046677">
    <property type="term" value="P:response to antibiotic"/>
    <property type="evidence" value="ECO:0007669"/>
    <property type="project" value="UniProtKB-KW"/>
</dbReference>
<dbReference type="EC" id="2.3.1.82" evidence="2 9"/>
<keyword evidence="12" id="KW-1185">Reference proteome</keyword>
<comment type="function">
    <text evidence="9">Catalyzes the transfer of an acetyl group from acetyl-CoA to the 6'-amino group of aminoglycoside molecules conferring resistance to antibiotics containing the purpurosamine ring.</text>
</comment>
<sequence length="147" mass="16346">MTIEIRKMTGTDLDVWSRMRACLWQSLDLDGHRAEIVTMVGNVRHRAYLAAGSTGEAYGFAEVSIRDYANGCTQTPVPFLEGIWVEPAVRRLGVGAALLCAIQAELQAEGYVELCSDARLENLVSHEAHAAWGFEETQRVVYFRKAL</sequence>
<dbReference type="PANTHER" id="PTHR43877">
    <property type="entry name" value="AMINOALKYLPHOSPHONATE N-ACETYLTRANSFERASE-RELATED-RELATED"/>
    <property type="match status" value="1"/>
</dbReference>
<dbReference type="Proteomes" id="UP000316801">
    <property type="component" value="Unassembled WGS sequence"/>
</dbReference>
<comment type="catalytic activity">
    <reaction evidence="8 9">
        <text>kanamycin B + acetyl-CoA = N(6')-acetylkanamycin B + CoA + H(+)</text>
        <dbReference type="Rhea" id="RHEA:16449"/>
        <dbReference type="ChEBI" id="CHEBI:15378"/>
        <dbReference type="ChEBI" id="CHEBI:57287"/>
        <dbReference type="ChEBI" id="CHEBI:57288"/>
        <dbReference type="ChEBI" id="CHEBI:58390"/>
        <dbReference type="ChEBI" id="CHEBI:58549"/>
        <dbReference type="EC" id="2.3.1.82"/>
    </reaction>
</comment>
<protein>
    <recommendedName>
        <fullName evidence="3 9">Aminoglycoside N(6')-acetyltransferase type 1</fullName>
        <ecNumber evidence="2 9">2.3.1.82</ecNumber>
    </recommendedName>
    <alternativeName>
        <fullName evidence="7 9">Aminoglycoside resistance protein</fullName>
    </alternativeName>
</protein>
<dbReference type="PIRSF" id="PIRSF000452">
    <property type="entry name" value="6-N-acetyltransf"/>
    <property type="match status" value="1"/>
</dbReference>
<evidence type="ECO:0000259" key="10">
    <source>
        <dbReference type="PROSITE" id="PS51186"/>
    </source>
</evidence>
<dbReference type="EMBL" id="VJMG01000059">
    <property type="protein sequence ID" value="TRL35940.1"/>
    <property type="molecule type" value="Genomic_DNA"/>
</dbReference>
<comment type="subunit">
    <text evidence="1 9">Homodimer.</text>
</comment>
<dbReference type="AlphaFoldDB" id="A0A549T243"/>
<dbReference type="SUPFAM" id="SSF55729">
    <property type="entry name" value="Acyl-CoA N-acyltransferases (Nat)"/>
    <property type="match status" value="1"/>
</dbReference>
<dbReference type="GO" id="GO:0047663">
    <property type="term" value="F:aminoglycoside 6'-N-acetyltransferase activity"/>
    <property type="evidence" value="ECO:0007669"/>
    <property type="project" value="UniProtKB-EC"/>
</dbReference>
<keyword evidence="4 9" id="KW-0808">Transferase</keyword>
<keyword evidence="6 9" id="KW-0012">Acyltransferase</keyword>
<evidence type="ECO:0000256" key="2">
    <source>
        <dbReference type="ARBA" id="ARBA00012888"/>
    </source>
</evidence>
<evidence type="ECO:0000256" key="8">
    <source>
        <dbReference type="ARBA" id="ARBA00048923"/>
    </source>
</evidence>
<evidence type="ECO:0000256" key="7">
    <source>
        <dbReference type="ARBA" id="ARBA00029660"/>
    </source>
</evidence>
<dbReference type="Gene3D" id="3.40.630.30">
    <property type="match status" value="1"/>
</dbReference>
<feature type="domain" description="N-acetyltransferase" evidence="10">
    <location>
        <begin position="3"/>
        <end position="147"/>
    </location>
</feature>
<gene>
    <name evidence="11" type="ORF">FNA46_18955</name>
</gene>